<gene>
    <name evidence="7" type="ORF">THAOC_37245</name>
</gene>
<evidence type="ECO:0000313" key="7">
    <source>
        <dbReference type="EMBL" id="EJK44236.1"/>
    </source>
</evidence>
<keyword evidence="2" id="KW-0547">Nucleotide-binding</keyword>
<comment type="caution">
    <text evidence="7">The sequence shown here is derived from an EMBL/GenBank/DDBJ whole genome shotgun (WGS) entry which is preliminary data.</text>
</comment>
<dbReference type="Gene3D" id="2.60.120.320">
    <property type="entry name" value="Thiamin pyrophosphokinase, thiamin-binding domain"/>
    <property type="match status" value="1"/>
</dbReference>
<dbReference type="InterPro" id="IPR036371">
    <property type="entry name" value="TPK_B1-bd_sf"/>
</dbReference>
<feature type="domain" description="Thiamin pyrophosphokinase thiamin-binding" evidence="6">
    <location>
        <begin position="388"/>
        <end position="444"/>
    </location>
</feature>
<evidence type="ECO:0000259" key="6">
    <source>
        <dbReference type="SMART" id="SM00983"/>
    </source>
</evidence>
<evidence type="ECO:0000313" key="8">
    <source>
        <dbReference type="Proteomes" id="UP000266841"/>
    </source>
</evidence>
<dbReference type="Gene3D" id="3.40.50.10240">
    <property type="entry name" value="Thiamin pyrophosphokinase, catalytic domain"/>
    <property type="match status" value="1"/>
</dbReference>
<dbReference type="InterPro" id="IPR007371">
    <property type="entry name" value="TPK_catalytic"/>
</dbReference>
<dbReference type="GO" id="GO:0006772">
    <property type="term" value="P:thiamine metabolic process"/>
    <property type="evidence" value="ECO:0007669"/>
    <property type="project" value="InterPro"/>
</dbReference>
<evidence type="ECO:0000256" key="5">
    <source>
        <dbReference type="SAM" id="MobiDB-lite"/>
    </source>
</evidence>
<dbReference type="Pfam" id="PF04263">
    <property type="entry name" value="TPK_catalytic"/>
    <property type="match status" value="1"/>
</dbReference>
<dbReference type="AlphaFoldDB" id="K0R6K6"/>
<feature type="region of interest" description="Disordered" evidence="5">
    <location>
        <begin position="26"/>
        <end position="55"/>
    </location>
</feature>
<keyword evidence="8" id="KW-1185">Reference proteome</keyword>
<dbReference type="Proteomes" id="UP000266841">
    <property type="component" value="Unassembled WGS sequence"/>
</dbReference>
<dbReference type="GO" id="GO:0004788">
    <property type="term" value="F:thiamine diphosphokinase activity"/>
    <property type="evidence" value="ECO:0007669"/>
    <property type="project" value="InterPro"/>
</dbReference>
<dbReference type="PANTHER" id="PTHR13622:SF8">
    <property type="entry name" value="THIAMIN PYROPHOSPHOKINASE 1"/>
    <property type="match status" value="1"/>
</dbReference>
<dbReference type="eggNOG" id="KOG3153">
    <property type="taxonomic scope" value="Eukaryota"/>
</dbReference>
<keyword evidence="3" id="KW-0418">Kinase</keyword>
<organism evidence="7 8">
    <name type="scientific">Thalassiosira oceanica</name>
    <name type="common">Marine diatom</name>
    <dbReference type="NCBI Taxonomy" id="159749"/>
    <lineage>
        <taxon>Eukaryota</taxon>
        <taxon>Sar</taxon>
        <taxon>Stramenopiles</taxon>
        <taxon>Ochrophyta</taxon>
        <taxon>Bacillariophyta</taxon>
        <taxon>Coscinodiscophyceae</taxon>
        <taxon>Thalassiosirophycidae</taxon>
        <taxon>Thalassiosirales</taxon>
        <taxon>Thalassiosiraceae</taxon>
        <taxon>Thalassiosira</taxon>
    </lineage>
</organism>
<evidence type="ECO:0000256" key="4">
    <source>
        <dbReference type="ARBA" id="ARBA00022840"/>
    </source>
</evidence>
<feature type="compositionally biased region" description="Polar residues" evidence="5">
    <location>
        <begin position="127"/>
        <end position="138"/>
    </location>
</feature>
<proteinExistence type="predicted"/>
<dbReference type="SUPFAM" id="SSF63999">
    <property type="entry name" value="Thiamin pyrophosphokinase, catalytic domain"/>
    <property type="match status" value="1"/>
</dbReference>
<evidence type="ECO:0000256" key="3">
    <source>
        <dbReference type="ARBA" id="ARBA00022777"/>
    </source>
</evidence>
<dbReference type="NCBIfam" id="TIGR01378">
    <property type="entry name" value="thi_PPkinase"/>
    <property type="match status" value="1"/>
</dbReference>
<dbReference type="EMBL" id="AGNL01049998">
    <property type="protein sequence ID" value="EJK44236.1"/>
    <property type="molecule type" value="Genomic_DNA"/>
</dbReference>
<accession>K0R6K6</accession>
<keyword evidence="4" id="KW-0067">ATP-binding</keyword>
<evidence type="ECO:0000256" key="1">
    <source>
        <dbReference type="ARBA" id="ARBA00022679"/>
    </source>
</evidence>
<dbReference type="SMART" id="SM00983">
    <property type="entry name" value="TPK_B1_binding"/>
    <property type="match status" value="1"/>
</dbReference>
<dbReference type="CDD" id="cd07995">
    <property type="entry name" value="TPK"/>
    <property type="match status" value="1"/>
</dbReference>
<dbReference type="Pfam" id="PF04265">
    <property type="entry name" value="TPK_B1_binding"/>
    <property type="match status" value="1"/>
</dbReference>
<keyword evidence="1" id="KW-0808">Transferase</keyword>
<feature type="non-terminal residue" evidence="7">
    <location>
        <position position="1"/>
    </location>
</feature>
<evidence type="ECO:0000256" key="2">
    <source>
        <dbReference type="ARBA" id="ARBA00022741"/>
    </source>
</evidence>
<dbReference type="SUPFAM" id="SSF63862">
    <property type="entry name" value="Thiamin pyrophosphokinase, substrate-binding domain"/>
    <property type="match status" value="1"/>
</dbReference>
<feature type="region of interest" description="Disordered" evidence="5">
    <location>
        <begin position="103"/>
        <end position="160"/>
    </location>
</feature>
<dbReference type="FunFam" id="2.60.120.320:FF:000001">
    <property type="entry name" value="Thiamine pyrophosphokinase"/>
    <property type="match status" value="1"/>
</dbReference>
<sequence length="456" mass="49974">LPCSDDLHLLGRFRLQLLSQRGFTNATAESPGVETVETSDSEFRGQRGHRRRTDAPAAAMCDDKTEAMMSTIQSRSLLLSSRRRSARAGLGVRAPTFDYRPAALASGGGSDSSASDAPRHPKCCSCTEPQTSMSSNDASRGRRQGAIRGEREGPDGGACRAEPHAVLSYESPFFTSDQQLQAQTALIVLNTPFQTLCSSREDGEEDLPAVLRALWKASSYRVCADGGANRLFDAVESARRRHGTDDDDHSEWTPDVVTGDLDSIRPEVRQFYENKGVSIVHVEDQDFHDLDKSLMAVERWFAKSASNQSRLFIYGGFGGRFDQEMACINALLAWGNKDTFRQTLFASYNEETCAFLLRESPVVNQIRIMFPDDSLVYRTDDSVGVMVGEGPTCGLVPIFGRCETVTTSGLKWNLDGDTSEFGGLVSTSNRVMDEVVSVGSSHPLIFTAEIVRKSCT</sequence>
<dbReference type="OrthoDB" id="25149at2759"/>
<name>K0R6K6_THAOC</name>
<dbReference type="GO" id="GO:0009229">
    <property type="term" value="P:thiamine diphosphate biosynthetic process"/>
    <property type="evidence" value="ECO:0007669"/>
    <property type="project" value="InterPro"/>
</dbReference>
<reference evidence="7 8" key="1">
    <citation type="journal article" date="2012" name="Genome Biol.">
        <title>Genome and low-iron response of an oceanic diatom adapted to chronic iron limitation.</title>
        <authorList>
            <person name="Lommer M."/>
            <person name="Specht M."/>
            <person name="Roy A.S."/>
            <person name="Kraemer L."/>
            <person name="Andreson R."/>
            <person name="Gutowska M.A."/>
            <person name="Wolf J."/>
            <person name="Bergner S.V."/>
            <person name="Schilhabel M.B."/>
            <person name="Klostermeier U.C."/>
            <person name="Beiko R.G."/>
            <person name="Rosenstiel P."/>
            <person name="Hippler M."/>
            <person name="Laroche J."/>
        </authorList>
    </citation>
    <scope>NUCLEOTIDE SEQUENCE [LARGE SCALE GENOMIC DNA]</scope>
    <source>
        <strain evidence="7 8">CCMP1005</strain>
    </source>
</reference>
<dbReference type="PANTHER" id="PTHR13622">
    <property type="entry name" value="THIAMIN PYROPHOSPHOKINASE"/>
    <property type="match status" value="1"/>
</dbReference>
<dbReference type="InterPro" id="IPR007373">
    <property type="entry name" value="Thiamin_PyroPKinase_B1-bd"/>
</dbReference>
<dbReference type="InterPro" id="IPR036759">
    <property type="entry name" value="TPK_catalytic_sf"/>
</dbReference>
<dbReference type="GO" id="GO:0005524">
    <property type="term" value="F:ATP binding"/>
    <property type="evidence" value="ECO:0007669"/>
    <property type="project" value="UniProtKB-KW"/>
</dbReference>
<dbReference type="GO" id="GO:0030975">
    <property type="term" value="F:thiamine binding"/>
    <property type="evidence" value="ECO:0007669"/>
    <property type="project" value="InterPro"/>
</dbReference>
<dbReference type="InterPro" id="IPR006282">
    <property type="entry name" value="Thi_PPkinase"/>
</dbReference>
<protein>
    <recommendedName>
        <fullName evidence="6">Thiamin pyrophosphokinase thiamin-binding domain-containing protein</fullName>
    </recommendedName>
</protein>
<dbReference type="GO" id="GO:0016301">
    <property type="term" value="F:kinase activity"/>
    <property type="evidence" value="ECO:0007669"/>
    <property type="project" value="UniProtKB-KW"/>
</dbReference>